<evidence type="ECO:0000313" key="14">
    <source>
        <dbReference type="EnsemblMetazoa" id="ADIR008133-PA"/>
    </source>
</evidence>
<dbReference type="Proteomes" id="UP000075884">
    <property type="component" value="Unassembled WGS sequence"/>
</dbReference>
<evidence type="ECO:0000256" key="11">
    <source>
        <dbReference type="SAM" id="MobiDB-lite"/>
    </source>
</evidence>
<evidence type="ECO:0000256" key="10">
    <source>
        <dbReference type="PROSITE-ProRule" id="PRU10141"/>
    </source>
</evidence>
<name>A0A182NKF3_9DIPT</name>
<evidence type="ECO:0000256" key="2">
    <source>
        <dbReference type="ARBA" id="ARBA00012513"/>
    </source>
</evidence>
<comment type="catalytic activity">
    <reaction evidence="9">
        <text>L-seryl-[protein] + ATP = O-phospho-L-seryl-[protein] + ADP + H(+)</text>
        <dbReference type="Rhea" id="RHEA:17989"/>
        <dbReference type="Rhea" id="RHEA-COMP:9863"/>
        <dbReference type="Rhea" id="RHEA-COMP:11604"/>
        <dbReference type="ChEBI" id="CHEBI:15378"/>
        <dbReference type="ChEBI" id="CHEBI:29999"/>
        <dbReference type="ChEBI" id="CHEBI:30616"/>
        <dbReference type="ChEBI" id="CHEBI:83421"/>
        <dbReference type="ChEBI" id="CHEBI:456216"/>
        <dbReference type="EC" id="2.7.11.1"/>
    </reaction>
</comment>
<dbReference type="SUPFAM" id="SSF56112">
    <property type="entry name" value="Protein kinase-like (PK-like)"/>
    <property type="match status" value="1"/>
</dbReference>
<dbReference type="PANTHER" id="PTHR48012:SF10">
    <property type="entry name" value="FI20177P1"/>
    <property type="match status" value="1"/>
</dbReference>
<reference evidence="14" key="2">
    <citation type="submission" date="2020-05" db="UniProtKB">
        <authorList>
            <consortium name="EnsemblMetazoa"/>
        </authorList>
    </citation>
    <scope>IDENTIFICATION</scope>
    <source>
        <strain evidence="14">WRAIR2</strain>
    </source>
</reference>
<evidence type="ECO:0000256" key="9">
    <source>
        <dbReference type="ARBA" id="ARBA00048679"/>
    </source>
</evidence>
<dbReference type="InterPro" id="IPR024205">
    <property type="entry name" value="Mst1_2_SARAH_domain"/>
</dbReference>
<dbReference type="InterPro" id="IPR050629">
    <property type="entry name" value="STE20/SPS1-PAK"/>
</dbReference>
<organism evidence="14 15">
    <name type="scientific">Anopheles dirus</name>
    <dbReference type="NCBI Taxonomy" id="7168"/>
    <lineage>
        <taxon>Eukaryota</taxon>
        <taxon>Metazoa</taxon>
        <taxon>Ecdysozoa</taxon>
        <taxon>Arthropoda</taxon>
        <taxon>Hexapoda</taxon>
        <taxon>Insecta</taxon>
        <taxon>Pterygota</taxon>
        <taxon>Neoptera</taxon>
        <taxon>Endopterygota</taxon>
        <taxon>Diptera</taxon>
        <taxon>Nematocera</taxon>
        <taxon>Culicoidea</taxon>
        <taxon>Culicidae</taxon>
        <taxon>Anophelinae</taxon>
        <taxon>Anopheles</taxon>
    </lineage>
</organism>
<dbReference type="EC" id="2.7.11.1" evidence="2"/>
<feature type="domain" description="SARAH" evidence="13">
    <location>
        <begin position="614"/>
        <end position="661"/>
    </location>
</feature>
<dbReference type="Pfam" id="PF11629">
    <property type="entry name" value="Mst1_SARAH"/>
    <property type="match status" value="1"/>
</dbReference>
<dbReference type="PROSITE" id="PS50951">
    <property type="entry name" value="SARAH"/>
    <property type="match status" value="1"/>
</dbReference>
<dbReference type="GO" id="GO:0051239">
    <property type="term" value="P:regulation of multicellular organismal process"/>
    <property type="evidence" value="ECO:0007669"/>
    <property type="project" value="UniProtKB-ARBA"/>
</dbReference>
<dbReference type="Pfam" id="PF00069">
    <property type="entry name" value="Pkinase"/>
    <property type="match status" value="1"/>
</dbReference>
<feature type="domain" description="Protein kinase" evidence="12">
    <location>
        <begin position="26"/>
        <end position="277"/>
    </location>
</feature>
<evidence type="ECO:0000259" key="12">
    <source>
        <dbReference type="PROSITE" id="PS50011"/>
    </source>
</evidence>
<evidence type="ECO:0000256" key="1">
    <source>
        <dbReference type="ARBA" id="ARBA00008874"/>
    </source>
</evidence>
<keyword evidence="5 10" id="KW-0547">Nucleotide-binding</keyword>
<evidence type="ECO:0000313" key="15">
    <source>
        <dbReference type="Proteomes" id="UP000075884"/>
    </source>
</evidence>
<comment type="similarity">
    <text evidence="1">Belongs to the protein kinase superfamily. STE Ser/Thr protein kinase family. STE20 subfamily.</text>
</comment>
<keyword evidence="7 10" id="KW-0067">ATP-binding</keyword>
<dbReference type="GO" id="GO:0005829">
    <property type="term" value="C:cytosol"/>
    <property type="evidence" value="ECO:0007669"/>
    <property type="project" value="UniProtKB-ARBA"/>
</dbReference>
<dbReference type="InterPro" id="IPR011524">
    <property type="entry name" value="SARAH_dom"/>
</dbReference>
<evidence type="ECO:0000256" key="6">
    <source>
        <dbReference type="ARBA" id="ARBA00022777"/>
    </source>
</evidence>
<feature type="region of interest" description="Disordered" evidence="11">
    <location>
        <begin position="395"/>
        <end position="414"/>
    </location>
</feature>
<reference evidence="15" key="1">
    <citation type="submission" date="2013-03" db="EMBL/GenBank/DDBJ databases">
        <title>The Genome Sequence of Anopheles dirus WRAIR2.</title>
        <authorList>
            <consortium name="The Broad Institute Genomics Platform"/>
            <person name="Neafsey D.E."/>
            <person name="Walton C."/>
            <person name="Walker B."/>
            <person name="Young S.K."/>
            <person name="Zeng Q."/>
            <person name="Gargeya S."/>
            <person name="Fitzgerald M."/>
            <person name="Haas B."/>
            <person name="Abouelleil A."/>
            <person name="Allen A.W."/>
            <person name="Alvarado L."/>
            <person name="Arachchi H.M."/>
            <person name="Berlin A.M."/>
            <person name="Chapman S.B."/>
            <person name="Gainer-Dewar J."/>
            <person name="Goldberg J."/>
            <person name="Griggs A."/>
            <person name="Gujja S."/>
            <person name="Hansen M."/>
            <person name="Howarth C."/>
            <person name="Imamovic A."/>
            <person name="Ireland A."/>
            <person name="Larimer J."/>
            <person name="McCowan C."/>
            <person name="Murphy C."/>
            <person name="Pearson M."/>
            <person name="Poon T.W."/>
            <person name="Priest M."/>
            <person name="Roberts A."/>
            <person name="Saif S."/>
            <person name="Shea T."/>
            <person name="Sisk P."/>
            <person name="Sykes S."/>
            <person name="Wortman J."/>
            <person name="Nusbaum C."/>
            <person name="Birren B."/>
        </authorList>
    </citation>
    <scope>NUCLEOTIDE SEQUENCE [LARGE SCALE GENOMIC DNA]</scope>
    <source>
        <strain evidence="15">WRAIR2</strain>
    </source>
</reference>
<dbReference type="InterPro" id="IPR011009">
    <property type="entry name" value="Kinase-like_dom_sf"/>
</dbReference>
<dbReference type="GO" id="GO:0004674">
    <property type="term" value="F:protein serine/threonine kinase activity"/>
    <property type="evidence" value="ECO:0007669"/>
    <property type="project" value="UniProtKB-KW"/>
</dbReference>
<dbReference type="GO" id="GO:0005524">
    <property type="term" value="F:ATP binding"/>
    <property type="evidence" value="ECO:0007669"/>
    <property type="project" value="UniProtKB-UniRule"/>
</dbReference>
<accession>A0A182NKF3</accession>
<dbReference type="GO" id="GO:0030707">
    <property type="term" value="P:follicle cell of egg chamber development"/>
    <property type="evidence" value="ECO:0007669"/>
    <property type="project" value="UniProtKB-ARBA"/>
</dbReference>
<evidence type="ECO:0000259" key="13">
    <source>
        <dbReference type="PROSITE" id="PS50951"/>
    </source>
</evidence>
<sequence length="672" mass="75141">MLAMSSKHELKKLSEESLTRQPDEVFDIICKLGEGSYGSVYKALHKESEQVLAIKQVPVDTDLQEIIKEISIMQQCDSPYVVKYYGSYFKNTDLWIVMEYCGAGSVSDIMRLRKKTLSEDEIATILIDTLKGLEYLHLRRKIHRDIKAGNILLNSEGHAKLADFGVAGQLTDTMAKRNTVIGTPFWMAPEVIEEIGYDCVADIWSLGITALEMAEGKPPYGDIHPMRAIFMIPTKPPPSFRDPDIWSPEFIDFVSLCLVKNPEERATATDLLAHEFIRNAKPCSILSQMIAEAKEIRENQSYRHAAAISQANKQLQNSNNNANGHDGGDSDDEDQVNSRTMKEFPADCGTLVPGRGGDGGDGTMIAHTDYGTLVPDNGTMVELQSNLGTMVINSDSEESTMKRHDTNPDKPKYRPLFLDHFDKKEAEAASFGNSKVAAAVNNHHHHHQLQAPASAMSSFDDGSPSIELQADLSPGFSSLQATPAVASPQQQQPQHLPQQPSLAAASPQQPQPQVQKHASNMVSPVAAQPFPAATTHSPLSPSAPPMTQNFAQQELQQQQQHQHPALQHQQQQQQQFNEERQRYQSHLQLQLNQISAVSPNMHQMQFLQPTAAEYDSLKFMNYEQLEQRLASLDKEMEKELAETKKRYTSKRQPILDAIEAKQQKRQQKLEEF</sequence>
<dbReference type="GO" id="GO:0007165">
    <property type="term" value="P:signal transduction"/>
    <property type="evidence" value="ECO:0007669"/>
    <property type="project" value="InterPro"/>
</dbReference>
<dbReference type="VEuPathDB" id="VectorBase:ADIR008133"/>
<dbReference type="FunFam" id="1.10.510.10:FF:000075">
    <property type="entry name" value="Serine/threonine-protein kinase 3"/>
    <property type="match status" value="1"/>
</dbReference>
<dbReference type="InterPro" id="IPR017441">
    <property type="entry name" value="Protein_kinase_ATP_BS"/>
</dbReference>
<dbReference type="PROSITE" id="PS50011">
    <property type="entry name" value="PROTEIN_KINASE_DOM"/>
    <property type="match status" value="1"/>
</dbReference>
<dbReference type="AlphaFoldDB" id="A0A182NKF3"/>
<proteinExistence type="inferred from homology"/>
<feature type="region of interest" description="Disordered" evidence="11">
    <location>
        <begin position="552"/>
        <end position="584"/>
    </location>
</feature>
<keyword evidence="15" id="KW-1185">Reference proteome</keyword>
<protein>
    <recommendedName>
        <fullName evidence="2">non-specific serine/threonine protein kinase</fullName>
        <ecNumber evidence="2">2.7.11.1</ecNumber>
    </recommendedName>
</protein>
<comment type="catalytic activity">
    <reaction evidence="8">
        <text>L-threonyl-[protein] + ATP = O-phospho-L-threonyl-[protein] + ADP + H(+)</text>
        <dbReference type="Rhea" id="RHEA:46608"/>
        <dbReference type="Rhea" id="RHEA-COMP:11060"/>
        <dbReference type="Rhea" id="RHEA-COMP:11605"/>
        <dbReference type="ChEBI" id="CHEBI:15378"/>
        <dbReference type="ChEBI" id="CHEBI:30013"/>
        <dbReference type="ChEBI" id="CHEBI:30616"/>
        <dbReference type="ChEBI" id="CHEBI:61977"/>
        <dbReference type="ChEBI" id="CHEBI:456216"/>
        <dbReference type="EC" id="2.7.11.1"/>
    </reaction>
</comment>
<dbReference type="GO" id="GO:0016477">
    <property type="term" value="P:cell migration"/>
    <property type="evidence" value="ECO:0007669"/>
    <property type="project" value="UniProtKB-ARBA"/>
</dbReference>
<dbReference type="Gene3D" id="4.10.170.10">
    <property type="entry name" value="p53-like tetramerisation domain"/>
    <property type="match status" value="1"/>
</dbReference>
<evidence type="ECO:0000256" key="7">
    <source>
        <dbReference type="ARBA" id="ARBA00022840"/>
    </source>
</evidence>
<dbReference type="GO" id="GO:0051262">
    <property type="term" value="P:protein tetramerization"/>
    <property type="evidence" value="ECO:0007669"/>
    <property type="project" value="InterPro"/>
</dbReference>
<evidence type="ECO:0000256" key="3">
    <source>
        <dbReference type="ARBA" id="ARBA00022527"/>
    </source>
</evidence>
<dbReference type="GO" id="GO:0043068">
    <property type="term" value="P:positive regulation of programmed cell death"/>
    <property type="evidence" value="ECO:0007669"/>
    <property type="project" value="UniProtKB-ARBA"/>
</dbReference>
<keyword evidence="6" id="KW-0418">Kinase</keyword>
<dbReference type="FunFam" id="4.10.170.10:FF:000006">
    <property type="entry name" value="Serine/threonine kinase 3"/>
    <property type="match status" value="1"/>
</dbReference>
<dbReference type="InterPro" id="IPR036674">
    <property type="entry name" value="p53_tetramer_sf"/>
</dbReference>
<keyword evidence="4" id="KW-0808">Transferase</keyword>
<dbReference type="CDD" id="cd21889">
    <property type="entry name" value="SARAH_Hpo"/>
    <property type="match status" value="1"/>
</dbReference>
<dbReference type="PROSITE" id="PS00107">
    <property type="entry name" value="PROTEIN_KINASE_ATP"/>
    <property type="match status" value="1"/>
</dbReference>
<dbReference type="EnsemblMetazoa" id="ADIR008133-RA">
    <property type="protein sequence ID" value="ADIR008133-PA"/>
    <property type="gene ID" value="ADIR008133"/>
</dbReference>
<feature type="region of interest" description="Disordered" evidence="11">
    <location>
        <begin position="316"/>
        <end position="360"/>
    </location>
</feature>
<evidence type="ECO:0000256" key="4">
    <source>
        <dbReference type="ARBA" id="ARBA00022679"/>
    </source>
</evidence>
<dbReference type="InterPro" id="IPR000719">
    <property type="entry name" value="Prot_kinase_dom"/>
</dbReference>
<feature type="compositionally biased region" description="Low complexity" evidence="11">
    <location>
        <begin position="480"/>
        <end position="513"/>
    </location>
</feature>
<feature type="compositionally biased region" description="Basic and acidic residues" evidence="11">
    <location>
        <begin position="399"/>
        <end position="414"/>
    </location>
</feature>
<dbReference type="STRING" id="7168.A0A182NKF3"/>
<dbReference type="PANTHER" id="PTHR48012">
    <property type="entry name" value="STERILE20-LIKE KINASE, ISOFORM B-RELATED"/>
    <property type="match status" value="1"/>
</dbReference>
<evidence type="ECO:0000256" key="8">
    <source>
        <dbReference type="ARBA" id="ARBA00047899"/>
    </source>
</evidence>
<feature type="region of interest" description="Disordered" evidence="11">
    <location>
        <begin position="442"/>
        <end position="520"/>
    </location>
</feature>
<feature type="binding site" evidence="10">
    <location>
        <position position="55"/>
    </location>
    <ligand>
        <name>ATP</name>
        <dbReference type="ChEBI" id="CHEBI:30616"/>
    </ligand>
</feature>
<dbReference type="FunFam" id="3.30.200.20:FF:000040">
    <property type="entry name" value="Dual specificity mitogen-activated protein kinase kinase"/>
    <property type="match status" value="1"/>
</dbReference>
<keyword evidence="3" id="KW-0723">Serine/threonine-protein kinase</keyword>
<feature type="compositionally biased region" description="Low complexity" evidence="11">
    <location>
        <begin position="552"/>
        <end position="576"/>
    </location>
</feature>
<dbReference type="CDD" id="cd06612">
    <property type="entry name" value="STKc_MST1_2"/>
    <property type="match status" value="1"/>
</dbReference>
<dbReference type="GO" id="GO:0010508">
    <property type="term" value="P:positive regulation of autophagy"/>
    <property type="evidence" value="ECO:0007669"/>
    <property type="project" value="UniProtKB-ARBA"/>
</dbReference>
<dbReference type="SMART" id="SM00220">
    <property type="entry name" value="S_TKc"/>
    <property type="match status" value="1"/>
</dbReference>
<dbReference type="Gene3D" id="1.10.510.10">
    <property type="entry name" value="Transferase(Phosphotransferase) domain 1"/>
    <property type="match status" value="1"/>
</dbReference>
<evidence type="ECO:0000256" key="5">
    <source>
        <dbReference type="ARBA" id="ARBA00022741"/>
    </source>
</evidence>